<dbReference type="SUPFAM" id="SSF103481">
    <property type="entry name" value="Multidrug resistance efflux transporter EmrE"/>
    <property type="match status" value="1"/>
</dbReference>
<evidence type="ECO:0000256" key="1">
    <source>
        <dbReference type="ARBA" id="ARBA00004141"/>
    </source>
</evidence>
<evidence type="ECO:0000313" key="9">
    <source>
        <dbReference type="Proteomes" id="UP001363151"/>
    </source>
</evidence>
<keyword evidence="2 5" id="KW-0812">Transmembrane</keyword>
<gene>
    <name evidence="8" type="primary">SLC35E3</name>
    <name evidence="8" type="ORF">SO694_00121071</name>
</gene>
<dbReference type="EMBL" id="JBBJCI010000126">
    <property type="protein sequence ID" value="KAK7247819.1"/>
    <property type="molecule type" value="Genomic_DNA"/>
</dbReference>
<feature type="transmembrane region" description="Helical" evidence="5">
    <location>
        <begin position="283"/>
        <end position="310"/>
    </location>
</feature>
<reference evidence="8 9" key="1">
    <citation type="submission" date="2024-03" db="EMBL/GenBank/DDBJ databases">
        <title>Aureococcus anophagefferens CCMP1851 and Kratosvirus quantuckense: Draft genome of a second virus-susceptible host strain in the model system.</title>
        <authorList>
            <person name="Chase E."/>
            <person name="Truchon A.R."/>
            <person name="Schepens W."/>
            <person name="Wilhelm S.W."/>
        </authorList>
    </citation>
    <scope>NUCLEOTIDE SEQUENCE [LARGE SCALE GENOMIC DNA]</scope>
    <source>
        <strain evidence="8 9">CCMP1851</strain>
    </source>
</reference>
<protein>
    <submittedName>
        <fullName evidence="8">Solute carrier family protein</fullName>
    </submittedName>
</protein>
<dbReference type="InterPro" id="IPR004853">
    <property type="entry name" value="Sugar_P_trans_dom"/>
</dbReference>
<dbReference type="PANTHER" id="PTHR11132">
    <property type="entry name" value="SOLUTE CARRIER FAMILY 35"/>
    <property type="match status" value="1"/>
</dbReference>
<evidence type="ECO:0000256" key="5">
    <source>
        <dbReference type="SAM" id="Phobius"/>
    </source>
</evidence>
<name>A0ABR1G3X3_AURAN</name>
<evidence type="ECO:0000256" key="6">
    <source>
        <dbReference type="SAM" id="SignalP"/>
    </source>
</evidence>
<feature type="transmembrane region" description="Helical" evidence="5">
    <location>
        <begin position="93"/>
        <end position="110"/>
    </location>
</feature>
<feature type="transmembrane region" description="Helical" evidence="5">
    <location>
        <begin position="122"/>
        <end position="144"/>
    </location>
</feature>
<accession>A0ABR1G3X3</accession>
<evidence type="ECO:0000256" key="4">
    <source>
        <dbReference type="ARBA" id="ARBA00023136"/>
    </source>
</evidence>
<comment type="subcellular location">
    <subcellularLocation>
        <location evidence="1">Membrane</location>
        <topology evidence="1">Multi-pass membrane protein</topology>
    </subcellularLocation>
</comment>
<evidence type="ECO:0000256" key="3">
    <source>
        <dbReference type="ARBA" id="ARBA00022989"/>
    </source>
</evidence>
<feature type="signal peptide" evidence="6">
    <location>
        <begin position="1"/>
        <end position="18"/>
    </location>
</feature>
<organism evidence="8 9">
    <name type="scientific">Aureococcus anophagefferens</name>
    <name type="common">Harmful bloom alga</name>
    <dbReference type="NCBI Taxonomy" id="44056"/>
    <lineage>
        <taxon>Eukaryota</taxon>
        <taxon>Sar</taxon>
        <taxon>Stramenopiles</taxon>
        <taxon>Ochrophyta</taxon>
        <taxon>Pelagophyceae</taxon>
        <taxon>Pelagomonadales</taxon>
        <taxon>Pelagomonadaceae</taxon>
        <taxon>Aureococcus</taxon>
    </lineage>
</organism>
<feature type="transmembrane region" description="Helical" evidence="5">
    <location>
        <begin position="185"/>
        <end position="205"/>
    </location>
</feature>
<feature type="chain" id="PRO_5046734008" evidence="6">
    <location>
        <begin position="19"/>
        <end position="419"/>
    </location>
</feature>
<feature type="domain" description="Sugar phosphate transporter" evidence="7">
    <location>
        <begin position="96"/>
        <end position="391"/>
    </location>
</feature>
<dbReference type="InterPro" id="IPR037185">
    <property type="entry name" value="EmrE-like"/>
</dbReference>
<keyword evidence="6" id="KW-0732">Signal</keyword>
<evidence type="ECO:0000256" key="2">
    <source>
        <dbReference type="ARBA" id="ARBA00022692"/>
    </source>
</evidence>
<comment type="caution">
    <text evidence="8">The sequence shown here is derived from an EMBL/GenBank/DDBJ whole genome shotgun (WGS) entry which is preliminary data.</text>
</comment>
<evidence type="ECO:0000313" key="8">
    <source>
        <dbReference type="EMBL" id="KAK7247819.1"/>
    </source>
</evidence>
<sequence length="419" mass="43934">MASLRVALCVALLAPAAALQLSARSPLRRSAVARHAAPSPAPPPAAASAAAGLKRRVAGLGRAAATGRFGRAGAAGPLAASVSISDESKAGRVIPLLSFIGLWYAFNAFFNVQNKLILNQFPYPWVVSWFQLASGLLFVLPMWFTKLRAPPKVDRSLVLKFLPIAALHCGGHGLQVSSMGAGSVFFTHVIKATEPVIGTLVLLAFTGKIAPWWVNACLTPIVGGVAYAAFKPGTSFPLSDLVGYASLAALGSTVAFSIAKLLAKSLMGKETKQKYNLTAPNNYAFLTICSTTLLLLPSALGEGGAALAAFQQMPDQLAFARQLVACGFLYYGYNEMGFRVLDLLSPVSAAVANSLKRVAILLAAVLFLGEQVSTRKIIGSSVAMGGVLLYSLAKTKASKLPPKPVEIEVAVEKPGTWQP</sequence>
<evidence type="ECO:0000259" key="7">
    <source>
        <dbReference type="Pfam" id="PF03151"/>
    </source>
</evidence>
<dbReference type="InterPro" id="IPR050186">
    <property type="entry name" value="TPT_transporter"/>
</dbReference>
<proteinExistence type="predicted"/>
<keyword evidence="9" id="KW-1185">Reference proteome</keyword>
<keyword evidence="4 5" id="KW-0472">Membrane</keyword>
<dbReference type="Pfam" id="PF03151">
    <property type="entry name" value="TPT"/>
    <property type="match status" value="1"/>
</dbReference>
<dbReference type="Proteomes" id="UP001363151">
    <property type="component" value="Unassembled WGS sequence"/>
</dbReference>
<feature type="transmembrane region" description="Helical" evidence="5">
    <location>
        <begin position="242"/>
        <end position="263"/>
    </location>
</feature>
<keyword evidence="3 5" id="KW-1133">Transmembrane helix</keyword>
<feature type="transmembrane region" description="Helical" evidence="5">
    <location>
        <begin position="212"/>
        <end position="230"/>
    </location>
</feature>